<dbReference type="GO" id="GO:0008081">
    <property type="term" value="F:phosphoric diester hydrolase activity"/>
    <property type="evidence" value="ECO:0007669"/>
    <property type="project" value="TreeGrafter"/>
</dbReference>
<comment type="cofactor">
    <cofactor evidence="2">
        <name>Mg(2+)</name>
        <dbReference type="ChEBI" id="CHEBI:18420"/>
    </cofactor>
</comment>
<feature type="region of interest" description="Disordered" evidence="8">
    <location>
        <begin position="334"/>
        <end position="356"/>
    </location>
</feature>
<dbReference type="GO" id="GO:0005634">
    <property type="term" value="C:nucleus"/>
    <property type="evidence" value="ECO:0007669"/>
    <property type="project" value="TreeGrafter"/>
</dbReference>
<evidence type="ECO:0000256" key="6">
    <source>
        <dbReference type="ARBA" id="ARBA00022801"/>
    </source>
</evidence>
<dbReference type="Pfam" id="PF03372">
    <property type="entry name" value="Exo_endo_phos"/>
    <property type="match status" value="1"/>
</dbReference>
<dbReference type="InterPro" id="IPR005135">
    <property type="entry name" value="Endo/exonuclease/phosphatase"/>
</dbReference>
<evidence type="ECO:0000313" key="12">
    <source>
        <dbReference type="Proteomes" id="UP000821837"/>
    </source>
</evidence>
<evidence type="ECO:0000259" key="9">
    <source>
        <dbReference type="Pfam" id="PF03372"/>
    </source>
</evidence>
<comment type="caution">
    <text evidence="11">The sequence shown here is derived from an EMBL/GenBank/DDBJ whole genome shotgun (WGS) entry which is preliminary data.</text>
</comment>
<evidence type="ECO:0000256" key="2">
    <source>
        <dbReference type="ARBA" id="ARBA00001946"/>
    </source>
</evidence>
<evidence type="ECO:0000256" key="4">
    <source>
        <dbReference type="ARBA" id="ARBA00012115"/>
    </source>
</evidence>
<dbReference type="AlphaFoldDB" id="A0A9D4QEW4"/>
<organism evidence="11 12">
    <name type="scientific">Rhipicephalus sanguineus</name>
    <name type="common">Brown dog tick</name>
    <name type="synonym">Ixodes sanguineus</name>
    <dbReference type="NCBI Taxonomy" id="34632"/>
    <lineage>
        <taxon>Eukaryota</taxon>
        <taxon>Metazoa</taxon>
        <taxon>Ecdysozoa</taxon>
        <taxon>Arthropoda</taxon>
        <taxon>Chelicerata</taxon>
        <taxon>Arachnida</taxon>
        <taxon>Acari</taxon>
        <taxon>Parasitiformes</taxon>
        <taxon>Ixodida</taxon>
        <taxon>Ixodoidea</taxon>
        <taxon>Ixodidae</taxon>
        <taxon>Rhipicephalinae</taxon>
        <taxon>Rhipicephalus</taxon>
        <taxon>Rhipicephalus</taxon>
    </lineage>
</organism>
<dbReference type="PANTHER" id="PTHR22748">
    <property type="entry name" value="AP ENDONUCLEASE"/>
    <property type="match status" value="1"/>
</dbReference>
<evidence type="ECO:0000256" key="8">
    <source>
        <dbReference type="SAM" id="MobiDB-lite"/>
    </source>
</evidence>
<evidence type="ECO:0000256" key="7">
    <source>
        <dbReference type="ARBA" id="ARBA00022842"/>
    </source>
</evidence>
<dbReference type="EMBL" id="JABSTV010001246">
    <property type="protein sequence ID" value="KAH7976368.1"/>
    <property type="molecule type" value="Genomic_DNA"/>
</dbReference>
<evidence type="ECO:0000256" key="5">
    <source>
        <dbReference type="ARBA" id="ARBA00022723"/>
    </source>
</evidence>
<dbReference type="GO" id="GO:0046872">
    <property type="term" value="F:metal ion binding"/>
    <property type="evidence" value="ECO:0007669"/>
    <property type="project" value="UniProtKB-KW"/>
</dbReference>
<sequence length="686" mass="78102">MSFLKFATWNVRGLRDRAKQRDILAFAHVQGIDVLFIQETNFRTPLDVSRFRREFQVDAFFSLTTARACGVEVIFVTGRFRQWAFCTFGANGRMLMLDIYVNGKRFRFVNVYAPVTRTNTNNFFQDLHQSLSEPLPHVLLGDLNCVIDSQRDVRGSGRGRSTYQAKELIKCSALIPLPANRRWFAPLNGVVPHLLPSCNLSSHGQIGRSDHLPLATTLSGFPGPCRDGQGWRLDSALLQDDDSIKRIRERLQESVANAPDMTPLSWETLKEEWRRILQEEGRARKRRITAKMNEILRRIRIVKGAESLTACTRSYVNSLEVEYARLLQRRARRPPKEWDKPANPILADPNEANGNGSVRITRVKRTDGSSATDPDGISLVFRDYFAALFRDTYLGRGTDEKRLIEKVCRNLVRLEGEETASLGGEATAEELSKMIGSFLWEGKPAPVRRTLLQLPESEGGLGLSHVLTTSKVFALKAARALYHASDYHKRSLPERGPTPRPLAESPSSFYKCAANRMRMLEKEAPDCDVDEVPPARIAEEIARHQITPDENRLSRNWKRKASKDCPGIPRYVHDFVWRKNWDVLPTRQRLHKFGIVPLPRCSNCRADGTLAHALFECPAAKPVWRLVAREFKIRPPPDFKRNRGAFVKLVVVCTIFTIWKRRCLAEARRKPVRAAFPAVSRVRGML</sequence>
<dbReference type="InterPro" id="IPR004808">
    <property type="entry name" value="AP_endonuc_1"/>
</dbReference>
<evidence type="ECO:0000256" key="1">
    <source>
        <dbReference type="ARBA" id="ARBA00000493"/>
    </source>
</evidence>
<reference evidence="11" key="2">
    <citation type="submission" date="2021-09" db="EMBL/GenBank/DDBJ databases">
        <authorList>
            <person name="Jia N."/>
            <person name="Wang J."/>
            <person name="Shi W."/>
            <person name="Du L."/>
            <person name="Sun Y."/>
            <person name="Zhan W."/>
            <person name="Jiang J."/>
            <person name="Wang Q."/>
            <person name="Zhang B."/>
            <person name="Ji P."/>
            <person name="Sakyi L.B."/>
            <person name="Cui X."/>
            <person name="Yuan T."/>
            <person name="Jiang B."/>
            <person name="Yang W."/>
            <person name="Lam T.T.-Y."/>
            <person name="Chang Q."/>
            <person name="Ding S."/>
            <person name="Wang X."/>
            <person name="Zhu J."/>
            <person name="Ruan X."/>
            <person name="Zhao L."/>
            <person name="Wei J."/>
            <person name="Que T."/>
            <person name="Du C."/>
            <person name="Cheng J."/>
            <person name="Dai P."/>
            <person name="Han X."/>
            <person name="Huang E."/>
            <person name="Gao Y."/>
            <person name="Liu J."/>
            <person name="Shao H."/>
            <person name="Ye R."/>
            <person name="Li L."/>
            <person name="Wei W."/>
            <person name="Wang X."/>
            <person name="Wang C."/>
            <person name="Huo Q."/>
            <person name="Li W."/>
            <person name="Guo W."/>
            <person name="Chen H."/>
            <person name="Chen S."/>
            <person name="Zhou L."/>
            <person name="Zhou L."/>
            <person name="Ni X."/>
            <person name="Tian J."/>
            <person name="Zhou Y."/>
            <person name="Sheng Y."/>
            <person name="Liu T."/>
            <person name="Pan Y."/>
            <person name="Xia L."/>
            <person name="Li J."/>
            <person name="Zhao F."/>
            <person name="Cao W."/>
        </authorList>
    </citation>
    <scope>NUCLEOTIDE SEQUENCE</scope>
    <source>
        <strain evidence="11">Rsan-2018</strain>
        <tissue evidence="11">Larvae</tissue>
    </source>
</reference>
<protein>
    <recommendedName>
        <fullName evidence="4">exodeoxyribonuclease III</fullName>
        <ecNumber evidence="4">3.1.11.2</ecNumber>
    </recommendedName>
</protein>
<name>A0A9D4QEW4_RHISA</name>
<dbReference type="Gene3D" id="3.60.10.10">
    <property type="entry name" value="Endonuclease/exonuclease/phosphatase"/>
    <property type="match status" value="1"/>
</dbReference>
<dbReference type="SUPFAM" id="SSF56219">
    <property type="entry name" value="DNase I-like"/>
    <property type="match status" value="1"/>
</dbReference>
<dbReference type="PANTHER" id="PTHR22748:SF6">
    <property type="entry name" value="DNA-(APURINIC OR APYRIMIDINIC SITE) ENDONUCLEASE"/>
    <property type="match status" value="1"/>
</dbReference>
<keyword evidence="12" id="KW-1185">Reference proteome</keyword>
<dbReference type="GO" id="GO:0008311">
    <property type="term" value="F:double-stranded DNA 3'-5' DNA exonuclease activity"/>
    <property type="evidence" value="ECO:0007669"/>
    <property type="project" value="UniProtKB-EC"/>
</dbReference>
<dbReference type="Proteomes" id="UP000821837">
    <property type="component" value="Chromosome 10"/>
</dbReference>
<evidence type="ECO:0000313" key="11">
    <source>
        <dbReference type="EMBL" id="KAH7976368.1"/>
    </source>
</evidence>
<comment type="similarity">
    <text evidence="3">Belongs to the DNA repair enzymes AP/ExoA family.</text>
</comment>
<dbReference type="Pfam" id="PF13966">
    <property type="entry name" value="zf-RVT"/>
    <property type="match status" value="1"/>
</dbReference>
<reference evidence="11" key="1">
    <citation type="journal article" date="2020" name="Cell">
        <title>Large-Scale Comparative Analyses of Tick Genomes Elucidate Their Genetic Diversity and Vector Capacities.</title>
        <authorList>
            <consortium name="Tick Genome and Microbiome Consortium (TIGMIC)"/>
            <person name="Jia N."/>
            <person name="Wang J."/>
            <person name="Shi W."/>
            <person name="Du L."/>
            <person name="Sun Y."/>
            <person name="Zhan W."/>
            <person name="Jiang J.F."/>
            <person name="Wang Q."/>
            <person name="Zhang B."/>
            <person name="Ji P."/>
            <person name="Bell-Sakyi L."/>
            <person name="Cui X.M."/>
            <person name="Yuan T.T."/>
            <person name="Jiang B.G."/>
            <person name="Yang W.F."/>
            <person name="Lam T.T."/>
            <person name="Chang Q.C."/>
            <person name="Ding S.J."/>
            <person name="Wang X.J."/>
            <person name="Zhu J.G."/>
            <person name="Ruan X.D."/>
            <person name="Zhao L."/>
            <person name="Wei J.T."/>
            <person name="Ye R.Z."/>
            <person name="Que T.C."/>
            <person name="Du C.H."/>
            <person name="Zhou Y.H."/>
            <person name="Cheng J.X."/>
            <person name="Dai P.F."/>
            <person name="Guo W.B."/>
            <person name="Han X.H."/>
            <person name="Huang E.J."/>
            <person name="Li L.F."/>
            <person name="Wei W."/>
            <person name="Gao Y.C."/>
            <person name="Liu J.Z."/>
            <person name="Shao H.Z."/>
            <person name="Wang X."/>
            <person name="Wang C.C."/>
            <person name="Yang T.C."/>
            <person name="Huo Q.B."/>
            <person name="Li W."/>
            <person name="Chen H.Y."/>
            <person name="Chen S.E."/>
            <person name="Zhou L.G."/>
            <person name="Ni X.B."/>
            <person name="Tian J.H."/>
            <person name="Sheng Y."/>
            <person name="Liu T."/>
            <person name="Pan Y.S."/>
            <person name="Xia L.Y."/>
            <person name="Li J."/>
            <person name="Zhao F."/>
            <person name="Cao W.C."/>
        </authorList>
    </citation>
    <scope>NUCLEOTIDE SEQUENCE</scope>
    <source>
        <strain evidence="11">Rsan-2018</strain>
    </source>
</reference>
<keyword evidence="6" id="KW-0378">Hydrolase</keyword>
<dbReference type="GO" id="GO:0003906">
    <property type="term" value="F:DNA-(apurinic or apyrimidinic site) endonuclease activity"/>
    <property type="evidence" value="ECO:0007669"/>
    <property type="project" value="TreeGrafter"/>
</dbReference>
<dbReference type="InterPro" id="IPR026960">
    <property type="entry name" value="RVT-Znf"/>
</dbReference>
<evidence type="ECO:0000259" key="10">
    <source>
        <dbReference type="Pfam" id="PF13966"/>
    </source>
</evidence>
<gene>
    <name evidence="11" type="ORF">HPB52_012805</name>
</gene>
<dbReference type="InterPro" id="IPR036691">
    <property type="entry name" value="Endo/exonu/phosph_ase_sf"/>
</dbReference>
<keyword evidence="5" id="KW-0479">Metal-binding</keyword>
<dbReference type="GO" id="GO:0006284">
    <property type="term" value="P:base-excision repair"/>
    <property type="evidence" value="ECO:0007669"/>
    <property type="project" value="TreeGrafter"/>
</dbReference>
<dbReference type="EC" id="3.1.11.2" evidence="4"/>
<keyword evidence="7" id="KW-0460">Magnesium</keyword>
<feature type="domain" description="Endonuclease/exonuclease/phosphatase" evidence="9">
    <location>
        <begin position="7"/>
        <end position="234"/>
    </location>
</feature>
<accession>A0A9D4QEW4</accession>
<feature type="domain" description="Reverse transcriptase zinc-binding" evidence="10">
    <location>
        <begin position="568"/>
        <end position="624"/>
    </location>
</feature>
<comment type="catalytic activity">
    <reaction evidence="1">
        <text>Exonucleolytic cleavage in the 3'- to 5'-direction to yield nucleoside 5'-phosphates.</text>
        <dbReference type="EC" id="3.1.11.2"/>
    </reaction>
</comment>
<dbReference type="VEuPathDB" id="VectorBase:RSAN_029706"/>
<proteinExistence type="inferred from homology"/>
<evidence type="ECO:0000256" key="3">
    <source>
        <dbReference type="ARBA" id="ARBA00007092"/>
    </source>
</evidence>